<keyword evidence="4" id="KW-0597">Phosphoprotein</keyword>
<dbReference type="InterPro" id="IPR000219">
    <property type="entry name" value="DH_dom"/>
</dbReference>
<dbReference type="SUPFAM" id="SSF48065">
    <property type="entry name" value="DBL homology domain (DH-domain)"/>
    <property type="match status" value="1"/>
</dbReference>
<comment type="subcellular location">
    <subcellularLocation>
        <location evidence="2">Cell projection</location>
    </subcellularLocation>
    <subcellularLocation>
        <location evidence="1">Cytoplasm</location>
        <location evidence="1">Cytoskeleton</location>
    </subcellularLocation>
</comment>
<keyword evidence="7" id="KW-0677">Repeat</keyword>
<evidence type="ECO:0000256" key="4">
    <source>
        <dbReference type="ARBA" id="ARBA00022553"/>
    </source>
</evidence>
<dbReference type="GO" id="GO:0042995">
    <property type="term" value="C:cell projection"/>
    <property type="evidence" value="ECO:0007669"/>
    <property type="project" value="UniProtKB-SubCell"/>
</dbReference>
<evidence type="ECO:0000259" key="15">
    <source>
        <dbReference type="PROSITE" id="PS50010"/>
    </source>
</evidence>
<dbReference type="VGNC" id="VGNC:18003">
    <property type="gene designation" value="FGD2"/>
</dbReference>
<dbReference type="GO" id="GO:0008270">
    <property type="term" value="F:zinc ion binding"/>
    <property type="evidence" value="ECO:0007669"/>
    <property type="project" value="UniProtKB-KW"/>
</dbReference>
<dbReference type="InterPro" id="IPR011993">
    <property type="entry name" value="PH-like_dom_sf"/>
</dbReference>
<keyword evidence="6" id="KW-0479">Metal-binding</keyword>
<dbReference type="PROSITE" id="PS50003">
    <property type="entry name" value="PH_DOMAIN"/>
    <property type="match status" value="1"/>
</dbReference>
<reference evidence="17" key="3">
    <citation type="submission" date="2025-09" db="UniProtKB">
        <authorList>
            <consortium name="Ensembl"/>
        </authorList>
    </citation>
    <scope>IDENTIFICATION</scope>
    <source>
        <strain evidence="17">Thoroughbred</strain>
    </source>
</reference>
<evidence type="ECO:0000256" key="7">
    <source>
        <dbReference type="ARBA" id="ARBA00022737"/>
    </source>
</evidence>
<proteinExistence type="predicted"/>
<dbReference type="InterPro" id="IPR037797">
    <property type="entry name" value="FGD2_PH1"/>
</dbReference>
<dbReference type="InterPro" id="IPR013083">
    <property type="entry name" value="Znf_RING/FYVE/PHD"/>
</dbReference>
<dbReference type="CDD" id="cd15741">
    <property type="entry name" value="FYVE_FGD1_2_4"/>
    <property type="match status" value="1"/>
</dbReference>
<feature type="compositionally biased region" description="Basic and acidic residues" evidence="13">
    <location>
        <begin position="32"/>
        <end position="43"/>
    </location>
</feature>
<evidence type="ECO:0000256" key="3">
    <source>
        <dbReference type="ARBA" id="ARBA00022490"/>
    </source>
</evidence>
<feature type="domain" description="PH" evidence="14">
    <location>
        <begin position="320"/>
        <end position="419"/>
    </location>
</feature>
<dbReference type="InterPro" id="IPR035899">
    <property type="entry name" value="DBL_dom_sf"/>
</dbReference>
<evidence type="ECO:0000259" key="14">
    <source>
        <dbReference type="PROSITE" id="PS50003"/>
    </source>
</evidence>
<feature type="domain" description="DH" evidence="15">
    <location>
        <begin position="103"/>
        <end position="291"/>
    </location>
</feature>
<reference evidence="17 18" key="1">
    <citation type="journal article" date="2009" name="Science">
        <title>Genome sequence, comparative analysis, and population genetics of the domestic horse.</title>
        <authorList>
            <consortium name="Broad Institute Genome Sequencing Platform"/>
            <consortium name="Broad Institute Whole Genome Assembly Team"/>
            <person name="Wade C.M."/>
            <person name="Giulotto E."/>
            <person name="Sigurdsson S."/>
            <person name="Zoli M."/>
            <person name="Gnerre S."/>
            <person name="Imsland F."/>
            <person name="Lear T.L."/>
            <person name="Adelson D.L."/>
            <person name="Bailey E."/>
            <person name="Bellone R.R."/>
            <person name="Bloecker H."/>
            <person name="Distl O."/>
            <person name="Edgar R.C."/>
            <person name="Garber M."/>
            <person name="Leeb T."/>
            <person name="Mauceli E."/>
            <person name="MacLeod J.N."/>
            <person name="Penedo M.C.T."/>
            <person name="Raison J.M."/>
            <person name="Sharpe T."/>
            <person name="Vogel J."/>
            <person name="Andersson L."/>
            <person name="Antczak D.F."/>
            <person name="Biagi T."/>
            <person name="Binns M.M."/>
            <person name="Chowdhary B.P."/>
            <person name="Coleman S.J."/>
            <person name="Della Valle G."/>
            <person name="Fryc S."/>
            <person name="Guerin G."/>
            <person name="Hasegawa T."/>
            <person name="Hill E.W."/>
            <person name="Jurka J."/>
            <person name="Kiialainen A."/>
            <person name="Lindgren G."/>
            <person name="Liu J."/>
            <person name="Magnani E."/>
            <person name="Mickelson J.R."/>
            <person name="Murray J."/>
            <person name="Nergadze S.G."/>
            <person name="Onofrio R."/>
            <person name="Pedroni S."/>
            <person name="Piras M.F."/>
            <person name="Raudsepp T."/>
            <person name="Rocchi M."/>
            <person name="Roeed K.H."/>
            <person name="Ryder O.A."/>
            <person name="Searle S."/>
            <person name="Skow L."/>
            <person name="Swinburne J.E."/>
            <person name="Syvaenen A.C."/>
            <person name="Tozaki T."/>
            <person name="Valberg S.J."/>
            <person name="Vaudin M."/>
            <person name="White J.R."/>
            <person name="Zody M.C."/>
            <person name="Lander E.S."/>
            <person name="Lindblad-Toh K."/>
        </authorList>
    </citation>
    <scope>NUCLEOTIDE SEQUENCE [LARGE SCALE GENOMIC DNA]</scope>
    <source>
        <strain evidence="17 18">Thoroughbred</strain>
    </source>
</reference>
<evidence type="ECO:0000256" key="6">
    <source>
        <dbReference type="ARBA" id="ARBA00022723"/>
    </source>
</evidence>
<dbReference type="Gene3D" id="2.30.29.30">
    <property type="entry name" value="Pleckstrin-homology domain (PH domain)/Phosphotyrosine-binding domain (PTB)"/>
    <property type="match status" value="1"/>
</dbReference>
<dbReference type="GO" id="GO:0005856">
    <property type="term" value="C:cytoskeleton"/>
    <property type="evidence" value="ECO:0007669"/>
    <property type="project" value="UniProtKB-SubCell"/>
</dbReference>
<dbReference type="GO" id="GO:0007010">
    <property type="term" value="P:cytoskeleton organization"/>
    <property type="evidence" value="ECO:0000318"/>
    <property type="project" value="GO_Central"/>
</dbReference>
<dbReference type="CDD" id="cd00160">
    <property type="entry name" value="RhoGEF"/>
    <property type="match status" value="1"/>
</dbReference>
<dbReference type="CDD" id="cd13386">
    <property type="entry name" value="PH1_FGD2"/>
    <property type="match status" value="1"/>
</dbReference>
<keyword evidence="8 12" id="KW-0863">Zinc-finger</keyword>
<evidence type="ECO:0000256" key="12">
    <source>
        <dbReference type="PROSITE-ProRule" id="PRU00091"/>
    </source>
</evidence>
<dbReference type="Ensembl" id="ENSECAT00000060484.3">
    <property type="protein sequence ID" value="ENSECAP00000023913.2"/>
    <property type="gene ID" value="ENSECAG00000014016.4"/>
</dbReference>
<dbReference type="Pfam" id="PF22697">
    <property type="entry name" value="SOS1_NGEF_PH"/>
    <property type="match status" value="1"/>
</dbReference>
<evidence type="ECO:0000256" key="9">
    <source>
        <dbReference type="ARBA" id="ARBA00022833"/>
    </source>
</evidence>
<keyword evidence="11" id="KW-0966">Cell projection</keyword>
<evidence type="ECO:0000256" key="13">
    <source>
        <dbReference type="SAM" id="MobiDB-lite"/>
    </source>
</evidence>
<evidence type="ECO:0000313" key="18">
    <source>
        <dbReference type="Proteomes" id="UP000002281"/>
    </source>
</evidence>
<keyword evidence="5" id="KW-0344">Guanine-nucleotide releasing factor</keyword>
<dbReference type="InterPro" id="IPR051092">
    <property type="entry name" value="FYVE_RhoGEF_PH"/>
</dbReference>
<evidence type="ECO:0000256" key="11">
    <source>
        <dbReference type="ARBA" id="ARBA00023273"/>
    </source>
</evidence>
<dbReference type="GO" id="GO:0046847">
    <property type="term" value="P:filopodium assembly"/>
    <property type="evidence" value="ECO:0000318"/>
    <property type="project" value="GO_Central"/>
</dbReference>
<dbReference type="InterPro" id="IPR017455">
    <property type="entry name" value="Znf_FYVE-rel"/>
</dbReference>
<dbReference type="AlphaFoldDB" id="A0A3Q2KLD1"/>
<evidence type="ECO:0000256" key="8">
    <source>
        <dbReference type="ARBA" id="ARBA00022771"/>
    </source>
</evidence>
<dbReference type="FunFam" id="1.20.900.10:FF:000013">
    <property type="entry name" value="FYVE, RhoGEF and PH domain-containing protein 4"/>
    <property type="match status" value="1"/>
</dbReference>
<keyword evidence="10" id="KW-0206">Cytoskeleton</keyword>
<evidence type="ECO:0000256" key="5">
    <source>
        <dbReference type="ARBA" id="ARBA00022658"/>
    </source>
</evidence>
<dbReference type="PROSITE" id="PS50178">
    <property type="entry name" value="ZF_FYVE"/>
    <property type="match status" value="1"/>
</dbReference>
<dbReference type="SUPFAM" id="SSF50729">
    <property type="entry name" value="PH domain-like"/>
    <property type="match status" value="1"/>
</dbReference>
<dbReference type="Proteomes" id="UP000002281">
    <property type="component" value="Chromosome 20"/>
</dbReference>
<name>A0A3Q2KLD1_HORSE</name>
<keyword evidence="3" id="KW-0963">Cytoplasm</keyword>
<sequence length="594" mass="67603">MEGASEEKPASVSNLVTVFENSRSLGAAPRAHGLESEHHRLECRPPSPAEPGEEPDMGEALGSGPRTVSRRYLSSLKNKLSSGAWRKSCQPETSPGPGMQEPEEKRIVQELLETEKAYVARLHLLDQVFFQELLKEARSGKAFPEDVVRLIFSNISSIYQFHSQFFLPELQRRLDDWSATPRIGDVIQKLAPFLKMYSEYVKNFERAAELLATWTDKSAPFQEVITRIQSSEASGSLTLQHHMLEPVQRIPRYELLLKEYVQKLPAQAPDRADAQKALDMIFSAAQHSNAAITEMERLQDLWEVYQRLGLEDDIVDPSNALLREGPVLKISFRRSDPMERYLFLFNNMLLYCVPRVIQVGAQFQVRTRIDVAGMKVREVTNAEFPHSFLVSGKQRTLELQARSQEEMISWMQACQAAIHQIEKRNETFKAAAQGPEGDTQERELQSEELGLRAPQWIRDKMVTMCMRCQEPFNALTRRRHHCRACGYVVCARCSDYRAELKYDGNRPNRVCFDCYTFLTGNVLPEDKEDKKRGILVPPLPLQQSWACHQTEATFGSRLSSSSSASPLCPHPTIPLPLWTIPVHVPMPSPNSPRR</sequence>
<dbReference type="FunFam" id="2.30.29.30:FF:000113">
    <property type="entry name" value="FYVE, RhoGEF and PH domain-containing protein 4"/>
    <property type="match status" value="1"/>
</dbReference>
<keyword evidence="18" id="KW-1185">Reference proteome</keyword>
<evidence type="ECO:0000256" key="2">
    <source>
        <dbReference type="ARBA" id="ARBA00004316"/>
    </source>
</evidence>
<dbReference type="SMART" id="SM00233">
    <property type="entry name" value="PH"/>
    <property type="match status" value="1"/>
</dbReference>
<evidence type="ECO:0000313" key="19">
    <source>
        <dbReference type="VGNC" id="VGNC:18003"/>
    </source>
</evidence>
<keyword evidence="9" id="KW-0862">Zinc</keyword>
<feature type="domain" description="FYVE-type" evidence="16">
    <location>
        <begin position="459"/>
        <end position="519"/>
    </location>
</feature>
<dbReference type="InterPro" id="IPR001849">
    <property type="entry name" value="PH_domain"/>
</dbReference>
<organism evidence="17 18">
    <name type="scientific">Equus caballus</name>
    <name type="common">Horse</name>
    <dbReference type="NCBI Taxonomy" id="9796"/>
    <lineage>
        <taxon>Eukaryota</taxon>
        <taxon>Metazoa</taxon>
        <taxon>Chordata</taxon>
        <taxon>Craniata</taxon>
        <taxon>Vertebrata</taxon>
        <taxon>Euteleostomi</taxon>
        <taxon>Mammalia</taxon>
        <taxon>Eutheria</taxon>
        <taxon>Laurasiatheria</taxon>
        <taxon>Perissodactyla</taxon>
        <taxon>Equidae</taxon>
        <taxon>Equus</taxon>
    </lineage>
</organism>
<feature type="region of interest" description="Disordered" evidence="13">
    <location>
        <begin position="83"/>
        <end position="102"/>
    </location>
</feature>
<accession>A0A3Q2KLD1</accession>
<dbReference type="FunFam" id="3.30.40.10:FF:000061">
    <property type="entry name" value="FYVE, RhoGEF and PH domain containing 1"/>
    <property type="match status" value="1"/>
</dbReference>
<dbReference type="Gene3D" id="1.20.900.10">
    <property type="entry name" value="Dbl homology (DH) domain"/>
    <property type="match status" value="1"/>
</dbReference>
<dbReference type="Bgee" id="ENSECAG00000014016">
    <property type="expression patterns" value="Expressed in leukocyte and 21 other cell types or tissues"/>
</dbReference>
<dbReference type="Pfam" id="PF01363">
    <property type="entry name" value="FYVE"/>
    <property type="match status" value="1"/>
</dbReference>
<dbReference type="InterPro" id="IPR011011">
    <property type="entry name" value="Znf_FYVE_PHD"/>
</dbReference>
<dbReference type="Gene3D" id="3.30.40.10">
    <property type="entry name" value="Zinc/RING finger domain, C3HC4 (zinc finger)"/>
    <property type="match status" value="1"/>
</dbReference>
<dbReference type="SMART" id="SM00064">
    <property type="entry name" value="FYVE"/>
    <property type="match status" value="1"/>
</dbReference>
<dbReference type="SUPFAM" id="SSF57903">
    <property type="entry name" value="FYVE/PHD zinc finger"/>
    <property type="match status" value="1"/>
</dbReference>
<evidence type="ECO:0000256" key="1">
    <source>
        <dbReference type="ARBA" id="ARBA00004245"/>
    </source>
</evidence>
<evidence type="ECO:0000313" key="17">
    <source>
        <dbReference type="Ensembl" id="ENSECAP00000023913.2"/>
    </source>
</evidence>
<feature type="region of interest" description="Disordered" evidence="13">
    <location>
        <begin position="26"/>
        <end position="66"/>
    </location>
</feature>
<dbReference type="SMART" id="SM00325">
    <property type="entry name" value="RhoGEF"/>
    <property type="match status" value="1"/>
</dbReference>
<protein>
    <submittedName>
        <fullName evidence="17">FYVE, RhoGEF and PH domain containing 2</fullName>
    </submittedName>
</protein>
<dbReference type="InterPro" id="IPR055251">
    <property type="entry name" value="SOS1_NGEF_PH"/>
</dbReference>
<dbReference type="InterPro" id="IPR000306">
    <property type="entry name" value="Znf_FYVE"/>
</dbReference>
<dbReference type="GO" id="GO:0005737">
    <property type="term" value="C:cytoplasm"/>
    <property type="evidence" value="ECO:0000318"/>
    <property type="project" value="GO_Central"/>
</dbReference>
<evidence type="ECO:0000256" key="10">
    <source>
        <dbReference type="ARBA" id="ARBA00023212"/>
    </source>
</evidence>
<dbReference type="ExpressionAtlas" id="A0A3Q2KLD1">
    <property type="expression patterns" value="baseline"/>
</dbReference>
<dbReference type="PANTHER" id="PTHR12673:SF82">
    <property type="entry name" value="FYVE, RHOGEF AND PH DOMAIN-CONTAINING PROTEIN 2"/>
    <property type="match status" value="1"/>
</dbReference>
<reference evidence="17" key="2">
    <citation type="submission" date="2025-08" db="UniProtKB">
        <authorList>
            <consortium name="Ensembl"/>
        </authorList>
    </citation>
    <scope>IDENTIFICATION</scope>
    <source>
        <strain evidence="17">Thoroughbred</strain>
    </source>
</reference>
<dbReference type="OrthoDB" id="660555at2759"/>
<evidence type="ECO:0000259" key="16">
    <source>
        <dbReference type="PROSITE" id="PS50178"/>
    </source>
</evidence>
<dbReference type="GO" id="GO:0005085">
    <property type="term" value="F:guanyl-nucleotide exchange factor activity"/>
    <property type="evidence" value="ECO:0000318"/>
    <property type="project" value="GO_Central"/>
</dbReference>
<dbReference type="PANTHER" id="PTHR12673">
    <property type="entry name" value="FACIOGENITAL DYSPLASIA PROTEIN"/>
    <property type="match status" value="1"/>
</dbReference>
<dbReference type="Pfam" id="PF00621">
    <property type="entry name" value="RhoGEF"/>
    <property type="match status" value="1"/>
</dbReference>
<dbReference type="GeneTree" id="ENSGT00940000161251"/>
<gene>
    <name evidence="17 19" type="primary">FGD2</name>
</gene>
<dbReference type="PROSITE" id="PS50010">
    <property type="entry name" value="DH_2"/>
    <property type="match status" value="1"/>
</dbReference>